<proteinExistence type="predicted"/>
<dbReference type="EMBL" id="BAAALV010000002">
    <property type="protein sequence ID" value="GAA1911185.1"/>
    <property type="molecule type" value="Genomic_DNA"/>
</dbReference>
<name>A0ABP5AGM9_9MICC</name>
<evidence type="ECO:0008006" key="4">
    <source>
        <dbReference type="Google" id="ProtNLM"/>
    </source>
</evidence>
<dbReference type="Proteomes" id="UP001500784">
    <property type="component" value="Unassembled WGS sequence"/>
</dbReference>
<protein>
    <recommendedName>
        <fullName evidence="4">YtxH domain-containing protein</fullName>
    </recommendedName>
</protein>
<organism evidence="2 3">
    <name type="scientific">Arthrobacter gandavensis</name>
    <dbReference type="NCBI Taxonomy" id="169960"/>
    <lineage>
        <taxon>Bacteria</taxon>
        <taxon>Bacillati</taxon>
        <taxon>Actinomycetota</taxon>
        <taxon>Actinomycetes</taxon>
        <taxon>Micrococcales</taxon>
        <taxon>Micrococcaceae</taxon>
        <taxon>Arthrobacter</taxon>
    </lineage>
</organism>
<accession>A0ABP5AGM9</accession>
<sequence>MVKKMTFLAGIGVGYLIGSKAGREKIMSLWNDPKVQDSVSHGTDWAKEKVPGLQEKVTGAAKDAASSAKDAAAQAKDSVSGGSSSSPNSSNGSSSVAGTANPADKSHTFGGGSTMDPARPQPETR</sequence>
<evidence type="ECO:0000313" key="2">
    <source>
        <dbReference type="EMBL" id="GAA1911185.1"/>
    </source>
</evidence>
<reference evidence="3" key="1">
    <citation type="journal article" date="2019" name="Int. J. Syst. Evol. Microbiol.">
        <title>The Global Catalogue of Microorganisms (GCM) 10K type strain sequencing project: providing services to taxonomists for standard genome sequencing and annotation.</title>
        <authorList>
            <consortium name="The Broad Institute Genomics Platform"/>
            <consortium name="The Broad Institute Genome Sequencing Center for Infectious Disease"/>
            <person name="Wu L."/>
            <person name="Ma J."/>
        </authorList>
    </citation>
    <scope>NUCLEOTIDE SEQUENCE [LARGE SCALE GENOMIC DNA]</scope>
    <source>
        <strain evidence="3">JCM 13316</strain>
    </source>
</reference>
<comment type="caution">
    <text evidence="2">The sequence shown here is derived from an EMBL/GenBank/DDBJ whole genome shotgun (WGS) entry which is preliminary data.</text>
</comment>
<feature type="region of interest" description="Disordered" evidence="1">
    <location>
        <begin position="34"/>
        <end position="125"/>
    </location>
</feature>
<dbReference type="Gene3D" id="6.10.140.1430">
    <property type="match status" value="1"/>
</dbReference>
<feature type="compositionally biased region" description="Low complexity" evidence="1">
    <location>
        <begin position="60"/>
        <end position="96"/>
    </location>
</feature>
<gene>
    <name evidence="2" type="ORF">GCM10009688_15170</name>
</gene>
<evidence type="ECO:0000313" key="3">
    <source>
        <dbReference type="Proteomes" id="UP001500784"/>
    </source>
</evidence>
<keyword evidence="3" id="KW-1185">Reference proteome</keyword>
<evidence type="ECO:0000256" key="1">
    <source>
        <dbReference type="SAM" id="MobiDB-lite"/>
    </source>
</evidence>